<accession>A0A2A2F8C8</accession>
<reference evidence="12 13" key="1">
    <citation type="submission" date="2017-08" db="EMBL/GenBank/DDBJ databases">
        <title>Halovibrio sewagensis sp. nov., isolated from wastewater of high salinity.</title>
        <authorList>
            <person name="Dong X."/>
            <person name="Zhang G."/>
        </authorList>
    </citation>
    <scope>NUCLEOTIDE SEQUENCE [LARGE SCALE GENOMIC DNA]</scope>
    <source>
        <strain evidence="12 13">YL5-2</strain>
    </source>
</reference>
<evidence type="ECO:0000256" key="8">
    <source>
        <dbReference type="ARBA" id="ARBA00022989"/>
    </source>
</evidence>
<keyword evidence="7 11" id="KW-0812">Transmembrane</keyword>
<keyword evidence="9 11" id="KW-0472">Membrane</keyword>
<feature type="transmembrane region" description="Helical" evidence="11">
    <location>
        <begin position="12"/>
        <end position="33"/>
    </location>
</feature>
<dbReference type="SUPFAM" id="SSF54523">
    <property type="entry name" value="Pili subunits"/>
    <property type="match status" value="1"/>
</dbReference>
<keyword evidence="8 11" id="KW-1133">Transmembrane helix</keyword>
<dbReference type="InterPro" id="IPR051621">
    <property type="entry name" value="T2SS_protein_J"/>
</dbReference>
<dbReference type="PANTHER" id="PTHR39583:SF2">
    <property type="entry name" value="TYPE II SECRETION SYSTEM PROTEIN J"/>
    <property type="match status" value="1"/>
</dbReference>
<dbReference type="PANTHER" id="PTHR39583">
    <property type="entry name" value="TYPE II SECRETION SYSTEM PROTEIN J-RELATED"/>
    <property type="match status" value="1"/>
</dbReference>
<dbReference type="InterPro" id="IPR012902">
    <property type="entry name" value="N_methyl_site"/>
</dbReference>
<feature type="region of interest" description="Disordered" evidence="10">
    <location>
        <begin position="217"/>
        <end position="243"/>
    </location>
</feature>
<dbReference type="GO" id="GO:0015628">
    <property type="term" value="P:protein secretion by the type II secretion system"/>
    <property type="evidence" value="ECO:0007669"/>
    <property type="project" value="InterPro"/>
</dbReference>
<feature type="compositionally biased region" description="Gly residues" evidence="10">
    <location>
        <begin position="231"/>
        <end position="243"/>
    </location>
</feature>
<dbReference type="Gene3D" id="3.10.610.10">
    <property type="entry name" value="GSPII I/J protein-like"/>
    <property type="match status" value="1"/>
</dbReference>
<evidence type="ECO:0000313" key="13">
    <source>
        <dbReference type="Proteomes" id="UP000218896"/>
    </source>
</evidence>
<keyword evidence="6" id="KW-0997">Cell inner membrane</keyword>
<dbReference type="Proteomes" id="UP000218896">
    <property type="component" value="Unassembled WGS sequence"/>
</dbReference>
<dbReference type="GO" id="GO:0005886">
    <property type="term" value="C:plasma membrane"/>
    <property type="evidence" value="ECO:0007669"/>
    <property type="project" value="UniProtKB-SubCell"/>
</dbReference>
<dbReference type="NCBIfam" id="TIGR01711">
    <property type="entry name" value="gspJ"/>
    <property type="match status" value="1"/>
</dbReference>
<dbReference type="InterPro" id="IPR045584">
    <property type="entry name" value="Pilin-like"/>
</dbReference>
<dbReference type="AlphaFoldDB" id="A0A2A2F8C8"/>
<dbReference type="PROSITE" id="PS00409">
    <property type="entry name" value="PROKAR_NTER_METHYL"/>
    <property type="match status" value="1"/>
</dbReference>
<dbReference type="Gene3D" id="2.10.70.20">
    <property type="entry name" value="gspk-gspi-gspj complex like domains"/>
    <property type="match status" value="1"/>
</dbReference>
<sequence>MSGMRTDKGFTLLEVLIAVFITSMISLGVWQVMNTLMNSREGIERVSGAFRDVQKTVSLLERDLLQAVKRPVKDAYGERLPALTSRINGSELELTRQGWRNPLGDKRSELQRVAWEYDELEERLIRRYWPVLDRAQGTRSREQELLANVESVEVQFRDSNGQWLSQWPGDSGDSSGFADAEGTEVLRMPMPRAVEVVIEHDRFGTLRRVVALGEPMAMGARVPDRRRQGSGDNGDSGNGEEGK</sequence>
<dbReference type="EMBL" id="NSKD01000002">
    <property type="protein sequence ID" value="PAU81178.1"/>
    <property type="molecule type" value="Genomic_DNA"/>
</dbReference>
<evidence type="ECO:0000256" key="9">
    <source>
        <dbReference type="ARBA" id="ARBA00023136"/>
    </source>
</evidence>
<evidence type="ECO:0000256" key="3">
    <source>
        <dbReference type="ARBA" id="ARBA00021539"/>
    </source>
</evidence>
<evidence type="ECO:0000256" key="1">
    <source>
        <dbReference type="ARBA" id="ARBA00004377"/>
    </source>
</evidence>
<dbReference type="InterPro" id="IPR010055">
    <property type="entry name" value="T2SS_protein-GspJ"/>
</dbReference>
<evidence type="ECO:0000256" key="5">
    <source>
        <dbReference type="ARBA" id="ARBA00022481"/>
    </source>
</evidence>
<comment type="caution">
    <text evidence="12">The sequence shown here is derived from an EMBL/GenBank/DDBJ whole genome shotgun (WGS) entry which is preliminary data.</text>
</comment>
<organism evidence="12 13">
    <name type="scientific">Halovibrio salipaludis</name>
    <dbReference type="NCBI Taxonomy" id="2032626"/>
    <lineage>
        <taxon>Bacteria</taxon>
        <taxon>Pseudomonadati</taxon>
        <taxon>Pseudomonadota</taxon>
        <taxon>Gammaproteobacteria</taxon>
        <taxon>Oceanospirillales</taxon>
        <taxon>Halomonadaceae</taxon>
        <taxon>Halovibrio</taxon>
    </lineage>
</organism>
<dbReference type="Pfam" id="PF07963">
    <property type="entry name" value="N_methyl"/>
    <property type="match status" value="1"/>
</dbReference>
<dbReference type="NCBIfam" id="TIGR02532">
    <property type="entry name" value="IV_pilin_GFxxxE"/>
    <property type="match status" value="1"/>
</dbReference>
<evidence type="ECO:0000256" key="11">
    <source>
        <dbReference type="SAM" id="Phobius"/>
    </source>
</evidence>
<evidence type="ECO:0000256" key="2">
    <source>
        <dbReference type="ARBA" id="ARBA00011084"/>
    </source>
</evidence>
<evidence type="ECO:0000256" key="7">
    <source>
        <dbReference type="ARBA" id="ARBA00022692"/>
    </source>
</evidence>
<evidence type="ECO:0000256" key="6">
    <source>
        <dbReference type="ARBA" id="ARBA00022519"/>
    </source>
</evidence>
<gene>
    <name evidence="12" type="primary">gspJ</name>
    <name evidence="12" type="ORF">CK501_06355</name>
</gene>
<protein>
    <recommendedName>
        <fullName evidence="3">Type II secretion system protein J</fullName>
    </recommendedName>
</protein>
<comment type="similarity">
    <text evidence="2">Belongs to the GSP J family.</text>
</comment>
<proteinExistence type="inferred from homology"/>
<name>A0A2A2F8C8_9GAMM</name>
<evidence type="ECO:0000256" key="4">
    <source>
        <dbReference type="ARBA" id="ARBA00022475"/>
    </source>
</evidence>
<evidence type="ECO:0000256" key="10">
    <source>
        <dbReference type="SAM" id="MobiDB-lite"/>
    </source>
</evidence>
<dbReference type="GO" id="GO:0015627">
    <property type="term" value="C:type II protein secretion system complex"/>
    <property type="evidence" value="ECO:0007669"/>
    <property type="project" value="InterPro"/>
</dbReference>
<comment type="subcellular location">
    <subcellularLocation>
        <location evidence="1">Cell inner membrane</location>
        <topology evidence="1">Single-pass membrane protein</topology>
    </subcellularLocation>
</comment>
<keyword evidence="5" id="KW-0488">Methylation</keyword>
<keyword evidence="4" id="KW-1003">Cell membrane</keyword>
<evidence type="ECO:0000313" key="12">
    <source>
        <dbReference type="EMBL" id="PAU81178.1"/>
    </source>
</evidence>
<dbReference type="Pfam" id="PF11612">
    <property type="entry name" value="T2SSJ"/>
    <property type="match status" value="1"/>
</dbReference>
<keyword evidence="13" id="KW-1185">Reference proteome</keyword>